<dbReference type="PANTHER" id="PTHR45138:SF9">
    <property type="entry name" value="DIGUANYLATE CYCLASE DGCM-RELATED"/>
    <property type="match status" value="1"/>
</dbReference>
<dbReference type="SMART" id="SM00448">
    <property type="entry name" value="REC"/>
    <property type="match status" value="1"/>
</dbReference>
<feature type="domain" description="GGDEF" evidence="6">
    <location>
        <begin position="180"/>
        <end position="317"/>
    </location>
</feature>
<dbReference type="EMBL" id="FWXY01000005">
    <property type="protein sequence ID" value="SMC61075.1"/>
    <property type="molecule type" value="Genomic_DNA"/>
</dbReference>
<name>A0A1W2AK58_9BACT</name>
<sequence length="323" mass="36512">MSTRDLTILLVEDDPFARAMLEQILTDKGYRVKMAQNGLEGLRIFYEGNDVDLIITDMNMPKMDGLELIQELRDAKQDVPIIVLTSNLEIKTAVKAIYGGANAYLIKDENIEDTFGHAIDHAWDHYQLAREKDRLMAELEEKNRKLEQLSYLDGLTGISNRRYFDAIITKEWRRSMRDHSPISIAMIDIDYFKLYNDTYGHQNGDDCLKKVAHALKDALFRPGDFIARYGGEEFVAVMTNIGLDGALEVASRMQHNIKRLTIPHELSEVSELVTVSIGLACTVPQKGSESTQLIGKADNCLYNAKKKGRNKICSSDDNTDSDD</sequence>
<protein>
    <recommendedName>
        <fullName evidence="1">diguanylate cyclase</fullName>
        <ecNumber evidence="1">2.7.7.65</ecNumber>
    </recommendedName>
</protein>
<dbReference type="GO" id="GO:0000160">
    <property type="term" value="P:phosphorelay signal transduction system"/>
    <property type="evidence" value="ECO:0007669"/>
    <property type="project" value="InterPro"/>
</dbReference>
<dbReference type="SUPFAM" id="SSF55073">
    <property type="entry name" value="Nucleotide cyclase"/>
    <property type="match status" value="1"/>
</dbReference>
<evidence type="ECO:0000259" key="6">
    <source>
        <dbReference type="PROSITE" id="PS50887"/>
    </source>
</evidence>
<dbReference type="InterPro" id="IPR050469">
    <property type="entry name" value="Diguanylate_Cyclase"/>
</dbReference>
<dbReference type="InterPro" id="IPR043128">
    <property type="entry name" value="Rev_trsase/Diguanyl_cyclase"/>
</dbReference>
<evidence type="ECO:0000256" key="2">
    <source>
        <dbReference type="ARBA" id="ARBA00034247"/>
    </source>
</evidence>
<dbReference type="CDD" id="cd00156">
    <property type="entry name" value="REC"/>
    <property type="match status" value="1"/>
</dbReference>
<dbReference type="Gene3D" id="3.30.70.270">
    <property type="match status" value="1"/>
</dbReference>
<dbReference type="GO" id="GO:0043709">
    <property type="term" value="P:cell adhesion involved in single-species biofilm formation"/>
    <property type="evidence" value="ECO:0007669"/>
    <property type="project" value="TreeGrafter"/>
</dbReference>
<evidence type="ECO:0000256" key="1">
    <source>
        <dbReference type="ARBA" id="ARBA00012528"/>
    </source>
</evidence>
<evidence type="ECO:0000313" key="7">
    <source>
        <dbReference type="EMBL" id="SMC61075.1"/>
    </source>
</evidence>
<dbReference type="GO" id="GO:0052621">
    <property type="term" value="F:diguanylate cyclase activity"/>
    <property type="evidence" value="ECO:0007669"/>
    <property type="project" value="UniProtKB-EC"/>
</dbReference>
<dbReference type="RefSeq" id="WP_084067735.1">
    <property type="nucleotide sequence ID" value="NZ_FWXY01000005.1"/>
</dbReference>
<dbReference type="InterPro" id="IPR001789">
    <property type="entry name" value="Sig_transdc_resp-reg_receiver"/>
</dbReference>
<dbReference type="Gene3D" id="3.40.50.2300">
    <property type="match status" value="1"/>
</dbReference>
<feature type="coiled-coil region" evidence="4">
    <location>
        <begin position="125"/>
        <end position="152"/>
    </location>
</feature>
<dbReference type="FunFam" id="3.30.70.270:FF:000001">
    <property type="entry name" value="Diguanylate cyclase domain protein"/>
    <property type="match status" value="1"/>
</dbReference>
<organism evidence="7 8">
    <name type="scientific">Desulfocicer vacuolatum DSM 3385</name>
    <dbReference type="NCBI Taxonomy" id="1121400"/>
    <lineage>
        <taxon>Bacteria</taxon>
        <taxon>Pseudomonadati</taxon>
        <taxon>Thermodesulfobacteriota</taxon>
        <taxon>Desulfobacteria</taxon>
        <taxon>Desulfobacterales</taxon>
        <taxon>Desulfobacteraceae</taxon>
        <taxon>Desulfocicer</taxon>
    </lineage>
</organism>
<evidence type="ECO:0000313" key="8">
    <source>
        <dbReference type="Proteomes" id="UP000192418"/>
    </source>
</evidence>
<feature type="modified residue" description="4-aspartylphosphate" evidence="3">
    <location>
        <position position="57"/>
    </location>
</feature>
<accession>A0A1W2AK58</accession>
<dbReference type="Proteomes" id="UP000192418">
    <property type="component" value="Unassembled WGS sequence"/>
</dbReference>
<keyword evidence="8" id="KW-1185">Reference proteome</keyword>
<dbReference type="OrthoDB" id="9778432at2"/>
<dbReference type="GO" id="GO:0005886">
    <property type="term" value="C:plasma membrane"/>
    <property type="evidence" value="ECO:0007669"/>
    <property type="project" value="TreeGrafter"/>
</dbReference>
<dbReference type="Pfam" id="PF00072">
    <property type="entry name" value="Response_reg"/>
    <property type="match status" value="1"/>
</dbReference>
<dbReference type="SMART" id="SM00267">
    <property type="entry name" value="GGDEF"/>
    <property type="match status" value="1"/>
</dbReference>
<dbReference type="SUPFAM" id="SSF52172">
    <property type="entry name" value="CheY-like"/>
    <property type="match status" value="1"/>
</dbReference>
<keyword evidence="3" id="KW-0597">Phosphoprotein</keyword>
<dbReference type="AlphaFoldDB" id="A0A1W2AK58"/>
<gene>
    <name evidence="7" type="ORF">SAMN02746065_105166</name>
</gene>
<proteinExistence type="predicted"/>
<dbReference type="InterPro" id="IPR029787">
    <property type="entry name" value="Nucleotide_cyclase"/>
</dbReference>
<dbReference type="GO" id="GO:1902201">
    <property type="term" value="P:negative regulation of bacterial-type flagellum-dependent cell motility"/>
    <property type="evidence" value="ECO:0007669"/>
    <property type="project" value="TreeGrafter"/>
</dbReference>
<evidence type="ECO:0000256" key="4">
    <source>
        <dbReference type="SAM" id="Coils"/>
    </source>
</evidence>
<evidence type="ECO:0000259" key="5">
    <source>
        <dbReference type="PROSITE" id="PS50110"/>
    </source>
</evidence>
<evidence type="ECO:0000256" key="3">
    <source>
        <dbReference type="PROSITE-ProRule" id="PRU00169"/>
    </source>
</evidence>
<dbReference type="CDD" id="cd01949">
    <property type="entry name" value="GGDEF"/>
    <property type="match status" value="1"/>
</dbReference>
<comment type="catalytic activity">
    <reaction evidence="2">
        <text>2 GTP = 3',3'-c-di-GMP + 2 diphosphate</text>
        <dbReference type="Rhea" id="RHEA:24898"/>
        <dbReference type="ChEBI" id="CHEBI:33019"/>
        <dbReference type="ChEBI" id="CHEBI:37565"/>
        <dbReference type="ChEBI" id="CHEBI:58805"/>
        <dbReference type="EC" id="2.7.7.65"/>
    </reaction>
</comment>
<dbReference type="InterPro" id="IPR011006">
    <property type="entry name" value="CheY-like_superfamily"/>
</dbReference>
<reference evidence="7 8" key="1">
    <citation type="submission" date="2017-04" db="EMBL/GenBank/DDBJ databases">
        <authorList>
            <person name="Afonso C.L."/>
            <person name="Miller P.J."/>
            <person name="Scott M.A."/>
            <person name="Spackman E."/>
            <person name="Goraichik I."/>
            <person name="Dimitrov K.M."/>
            <person name="Suarez D.L."/>
            <person name="Swayne D.E."/>
        </authorList>
    </citation>
    <scope>NUCLEOTIDE SEQUENCE [LARGE SCALE GENOMIC DNA]</scope>
    <source>
        <strain evidence="7 8">DSM 3385</strain>
    </source>
</reference>
<keyword evidence="4" id="KW-0175">Coiled coil</keyword>
<dbReference type="PROSITE" id="PS50110">
    <property type="entry name" value="RESPONSE_REGULATORY"/>
    <property type="match status" value="1"/>
</dbReference>
<dbReference type="PANTHER" id="PTHR45138">
    <property type="entry name" value="REGULATORY COMPONENTS OF SENSORY TRANSDUCTION SYSTEM"/>
    <property type="match status" value="1"/>
</dbReference>
<dbReference type="STRING" id="1121400.SAMN02746065_105166"/>
<dbReference type="Pfam" id="PF00990">
    <property type="entry name" value="GGDEF"/>
    <property type="match status" value="1"/>
</dbReference>
<feature type="domain" description="Response regulatory" evidence="5">
    <location>
        <begin position="7"/>
        <end position="122"/>
    </location>
</feature>
<dbReference type="InterPro" id="IPR000160">
    <property type="entry name" value="GGDEF_dom"/>
</dbReference>
<dbReference type="NCBIfam" id="TIGR00254">
    <property type="entry name" value="GGDEF"/>
    <property type="match status" value="1"/>
</dbReference>
<dbReference type="PROSITE" id="PS50887">
    <property type="entry name" value="GGDEF"/>
    <property type="match status" value="1"/>
</dbReference>
<dbReference type="EC" id="2.7.7.65" evidence="1"/>